<dbReference type="Proteomes" id="UP001218364">
    <property type="component" value="Unassembled WGS sequence"/>
</dbReference>
<sequence length="350" mass="37398">MSIAGSAIKHCTSPGLNVRALTLTIATAALNATYLEEAHASDFSKGGLYNAVQVGGFILPLNDVNELSAEGVLRFDDRSSRFTIDKRIENERQLKRRLKPITLQDARAVRDLYRAHHVTLPGPTAHVLTIPSGFGPAVFSNQPNHATVAVSFGGVSRVPWTNDPDAGLALGLGFGNSFEDLGVAMMLSLNDLSDIGNQDRTSFGFQLSRYLFDGLSVGVGAENLFVKDTDGEASPYIVASWAFDRLNNPFPLEGVVTVGVGGGRFAHKSPRDTAEGKGRNASKLFGGFSLQTSNTTSVIADWNGRNLSIGASWRISESPIALKMGIRDLTNFSGDGPRLTGSVSVALLRF</sequence>
<evidence type="ECO:0000313" key="1">
    <source>
        <dbReference type="EMBL" id="MDE4168257.1"/>
    </source>
</evidence>
<proteinExistence type="predicted"/>
<comment type="caution">
    <text evidence="1">The sequence shown here is derived from an EMBL/GenBank/DDBJ whole genome shotgun (WGS) entry which is preliminary data.</text>
</comment>
<evidence type="ECO:0000313" key="2">
    <source>
        <dbReference type="Proteomes" id="UP001218364"/>
    </source>
</evidence>
<gene>
    <name evidence="1" type="ORF">PXK24_21550</name>
</gene>
<accession>A0ABD4XFF0</accession>
<name>A0ABD4XFF0_9RHOB</name>
<dbReference type="AlphaFoldDB" id="A0ABD4XFF0"/>
<reference evidence="1 2" key="1">
    <citation type="submission" date="2023-02" db="EMBL/GenBank/DDBJ databases">
        <title>Population genomics of bacteria associated with diatom.</title>
        <authorList>
            <person name="Xie J."/>
            <person name="Wang H."/>
        </authorList>
    </citation>
    <scope>NUCLEOTIDE SEQUENCE [LARGE SCALE GENOMIC DNA]</scope>
    <source>
        <strain evidence="1 2">PT47_8</strain>
    </source>
</reference>
<evidence type="ECO:0008006" key="3">
    <source>
        <dbReference type="Google" id="ProtNLM"/>
    </source>
</evidence>
<organism evidence="1 2">
    <name type="scientific">Phaeobacter gallaeciensis</name>
    <dbReference type="NCBI Taxonomy" id="60890"/>
    <lineage>
        <taxon>Bacteria</taxon>
        <taxon>Pseudomonadati</taxon>
        <taxon>Pseudomonadota</taxon>
        <taxon>Alphaproteobacteria</taxon>
        <taxon>Rhodobacterales</taxon>
        <taxon>Roseobacteraceae</taxon>
        <taxon>Phaeobacter</taxon>
    </lineage>
</organism>
<protein>
    <recommendedName>
        <fullName evidence="3">Porin</fullName>
    </recommendedName>
</protein>
<dbReference type="RefSeq" id="WP_274840375.1">
    <property type="nucleotide sequence ID" value="NZ_JARCJF010000036.1"/>
</dbReference>
<dbReference type="EMBL" id="JARCJK010000036">
    <property type="protein sequence ID" value="MDE4168257.1"/>
    <property type="molecule type" value="Genomic_DNA"/>
</dbReference>